<dbReference type="Gene3D" id="1.10.400.20">
    <property type="entry name" value="putative tagatose 6-phosphate kinase domain like"/>
    <property type="match status" value="1"/>
</dbReference>
<evidence type="ECO:0000313" key="6">
    <source>
        <dbReference type="EMBL" id="KEI73353.1"/>
    </source>
</evidence>
<dbReference type="InterPro" id="IPR012062">
    <property type="entry name" value="GatZ/KbaZ-like"/>
</dbReference>
<dbReference type="STRING" id="305900.GV64_23880"/>
<evidence type="ECO:0000256" key="3">
    <source>
        <dbReference type="ARBA" id="ARBA00061222"/>
    </source>
</evidence>
<evidence type="ECO:0000256" key="4">
    <source>
        <dbReference type="ARBA" id="ARBA00063661"/>
    </source>
</evidence>
<evidence type="ECO:0000256" key="5">
    <source>
        <dbReference type="ARBA" id="ARBA00067234"/>
    </source>
</evidence>
<comment type="caution">
    <text evidence="6">The sequence shown here is derived from an EMBL/GenBank/DDBJ whole genome shotgun (WGS) entry which is preliminary data.</text>
</comment>
<comment type="subunit">
    <text evidence="4">Forms a complex with GatY.</text>
</comment>
<dbReference type="InterPro" id="IPR013785">
    <property type="entry name" value="Aldolase_TIM"/>
</dbReference>
<dbReference type="GO" id="GO:2001059">
    <property type="term" value="P:D-tagatose 6-phosphate catabolic process"/>
    <property type="evidence" value="ECO:0007669"/>
    <property type="project" value="UniProtKB-UniPathway"/>
</dbReference>
<dbReference type="Pfam" id="PF08013">
    <property type="entry name" value="GatZ_KbaZ-like"/>
    <property type="match status" value="1"/>
</dbReference>
<dbReference type="GO" id="GO:0005886">
    <property type="term" value="C:plasma membrane"/>
    <property type="evidence" value="ECO:0007669"/>
    <property type="project" value="TreeGrafter"/>
</dbReference>
<evidence type="ECO:0000256" key="2">
    <source>
        <dbReference type="ARBA" id="ARBA00056284"/>
    </source>
</evidence>
<dbReference type="EMBL" id="JOJP01000001">
    <property type="protein sequence ID" value="KEI73353.1"/>
    <property type="molecule type" value="Genomic_DNA"/>
</dbReference>
<proteinExistence type="inferred from homology"/>
<dbReference type="Gene3D" id="3.20.20.70">
    <property type="entry name" value="Aldolase class I"/>
    <property type="match status" value="1"/>
</dbReference>
<evidence type="ECO:0000313" key="7">
    <source>
        <dbReference type="Proteomes" id="UP000027997"/>
    </source>
</evidence>
<evidence type="ECO:0000256" key="1">
    <source>
        <dbReference type="ARBA" id="ARBA00005191"/>
    </source>
</evidence>
<sequence>MSSLIEIIRRHKQGAQCGVYSICSANRLVLEAAILQARKDGSGVLIEATSNQVNQFGGYTDMNPVAFREYVYDIARELDFPVENIWLGGDHLGPNCWQNEPVEAAMEKSRELIKAYVAAGFTKIHLDASMSCQGDPSVLNDEIVAARAANLCKVAEATAVECFGQSNIVYVIGTEVPVPGGETEEISGIHITTPERAGYTLDCHRRVFEESGLQDAWQRVVGLVVQPGVEFDHTSVIDYQPEKAVELSRFIENDPNIVFEAHSTDYQTPDAYKALVRDHFAILKVGPQLTFAMREALYALAHIEDALVPASDRSNIREAMEEEMMANPGNWEKYYAGNDDDRRFARTYSYSDRIRYYWNSEKADKALTALLENLQNRVIPMPLVSQYLPDQYWAIRRGDIKGNARSLVHHRVMQVTEDYARAC</sequence>
<gene>
    <name evidence="6" type="ORF">GV64_23880</name>
</gene>
<keyword evidence="7" id="KW-1185">Reference proteome</keyword>
<dbReference type="SUPFAM" id="SSF51569">
    <property type="entry name" value="Aldolase"/>
    <property type="match status" value="1"/>
</dbReference>
<dbReference type="GO" id="GO:0009401">
    <property type="term" value="P:phosphoenolpyruvate-dependent sugar phosphotransferase system"/>
    <property type="evidence" value="ECO:0007669"/>
    <property type="project" value="TreeGrafter"/>
</dbReference>
<organism evidence="6 7">
    <name type="scientific">Endozoicomonas elysicola</name>
    <dbReference type="NCBI Taxonomy" id="305900"/>
    <lineage>
        <taxon>Bacteria</taxon>
        <taxon>Pseudomonadati</taxon>
        <taxon>Pseudomonadota</taxon>
        <taxon>Gammaproteobacteria</taxon>
        <taxon>Oceanospirillales</taxon>
        <taxon>Endozoicomonadaceae</taxon>
        <taxon>Endozoicomonas</taxon>
    </lineage>
</organism>
<reference evidence="6 7" key="1">
    <citation type="submission" date="2014-06" db="EMBL/GenBank/DDBJ databases">
        <title>Whole Genome Sequences of Three Symbiotic Endozoicomonas Bacteria.</title>
        <authorList>
            <person name="Neave M.J."/>
            <person name="Apprill A."/>
            <person name="Voolstra C.R."/>
        </authorList>
    </citation>
    <scope>NUCLEOTIDE SEQUENCE [LARGE SCALE GENOMIC DNA]</scope>
    <source>
        <strain evidence="6 7">DSM 22380</strain>
    </source>
</reference>
<dbReference type="PANTHER" id="PTHR32502">
    <property type="entry name" value="N-ACETYLGALACTOSAMINE PERMEASE II COMPONENT-RELATED"/>
    <property type="match status" value="1"/>
</dbReference>
<dbReference type="PIRSF" id="PIRSF009264">
    <property type="entry name" value="TagBP_ald_AgaZ"/>
    <property type="match status" value="1"/>
</dbReference>
<dbReference type="FunFam" id="3.20.20.70:FF:000141">
    <property type="entry name" value="D-tagatose-1,6-bisphosphate aldolase subunit GatZ"/>
    <property type="match status" value="1"/>
</dbReference>
<name>A0A081KGS7_9GAMM</name>
<protein>
    <recommendedName>
        <fullName evidence="5">D-tagatose-1,6-bisphosphate aldolase subunit GatZ</fullName>
    </recommendedName>
</protein>
<dbReference type="GO" id="GO:0005975">
    <property type="term" value="P:carbohydrate metabolic process"/>
    <property type="evidence" value="ECO:0007669"/>
    <property type="project" value="InterPro"/>
</dbReference>
<dbReference type="Proteomes" id="UP000027997">
    <property type="component" value="Unassembled WGS sequence"/>
</dbReference>
<accession>A0A081KGS7</accession>
<dbReference type="RefSeq" id="WP_020581895.1">
    <property type="nucleotide sequence ID" value="NZ_JOJP01000001.1"/>
</dbReference>
<comment type="function">
    <text evidence="2">Component of the tagatose-1,6-bisphosphate aldolase GatYZ that is required for full activity and stability of the Y subunit. Could have a chaperone-like function for the proper and stable folding of GatY. When expressed alone, GatZ does not show any aldolase activity. Is involved in the catabolism of galactitol.</text>
</comment>
<dbReference type="AlphaFoldDB" id="A0A081KGS7"/>
<comment type="pathway">
    <text evidence="1">Carbohydrate metabolism; D-tagatose 6-phosphate degradation; D-glyceraldehyde 3-phosphate and glycerone phosphate from D-tagatose 6-phosphate: step 2/2.</text>
</comment>
<dbReference type="NCBIfam" id="TIGR02810">
    <property type="entry name" value="agaZ_gatZ"/>
    <property type="match status" value="1"/>
</dbReference>
<comment type="similarity">
    <text evidence="3">Belongs to the GatZ/KbaZ family. GatZ subfamily.</text>
</comment>
<dbReference type="eggNOG" id="COG4573">
    <property type="taxonomic scope" value="Bacteria"/>
</dbReference>
<dbReference type="InterPro" id="IPR050303">
    <property type="entry name" value="GatZ_KbaZ_carbometab"/>
</dbReference>
<dbReference type="UniPathway" id="UPA00704">
    <property type="reaction ID" value="UER00716"/>
</dbReference>
<dbReference type="PANTHER" id="PTHR32502:SF2">
    <property type="entry name" value="D-TAGATOSE-1,6-BISPHOSPHATE ALDOLASE SUBUNIT KBAZ"/>
    <property type="match status" value="1"/>
</dbReference>